<accession>A0A1J5TUV4</accession>
<comment type="caution">
    <text evidence="1">The sequence shown here is derived from an EMBL/GenBank/DDBJ whole genome shotgun (WGS) entry which is preliminary data.</text>
</comment>
<dbReference type="AlphaFoldDB" id="A0A1J5TUV4"/>
<dbReference type="EMBL" id="MIYU01000001">
    <property type="protein sequence ID" value="OIR20285.1"/>
    <property type="molecule type" value="Genomic_DNA"/>
</dbReference>
<evidence type="ECO:0000313" key="1">
    <source>
        <dbReference type="EMBL" id="OIR20285.1"/>
    </source>
</evidence>
<evidence type="ECO:0000313" key="2">
    <source>
        <dbReference type="Proteomes" id="UP000183815"/>
    </source>
</evidence>
<gene>
    <name evidence="1" type="ORF">BEU04_00295</name>
</gene>
<reference evidence="1 2" key="1">
    <citation type="submission" date="2016-08" db="EMBL/GenBank/DDBJ databases">
        <title>New Insights into Marine Group III Euryarchaeota, from dark to light.</title>
        <authorList>
            <person name="Haro-Moreno J.M."/>
            <person name="Rodriguez-Valera F."/>
            <person name="Lopez-Garcia P."/>
            <person name="Moreira D."/>
            <person name="Martin-Cuadrado A.B."/>
        </authorList>
    </citation>
    <scope>NUCLEOTIDE SEQUENCE [LARGE SCALE GENOMIC DNA]</scope>
    <source>
        <strain evidence="1">CG-Bathy1</strain>
    </source>
</reference>
<dbReference type="Proteomes" id="UP000183815">
    <property type="component" value="Unassembled WGS sequence"/>
</dbReference>
<dbReference type="InterPro" id="IPR018699">
    <property type="entry name" value="DUF2203"/>
</dbReference>
<organism evidence="1 2">
    <name type="scientific">Marine Group III euryarchaeote CG-Bathy1</name>
    <dbReference type="NCBI Taxonomy" id="1889001"/>
    <lineage>
        <taxon>Archaea</taxon>
        <taxon>Methanobacteriati</taxon>
        <taxon>Thermoplasmatota</taxon>
        <taxon>Thermoplasmata</taxon>
        <taxon>Candidatus Thermoprofundales</taxon>
    </lineage>
</organism>
<sequence length="144" mass="16375">MTGVVRVFTTEEAEELLPTVDSLLQRLVDTSVKQKLLEEQANEILDEVMEEGTHPNAIDELKEIKETLDINVREIDKVEGEISNMGLNVKDPILGIVDFPAMRGDQPVYLCHRLGEKRMTHWHNVEDGFEGRIPLDKEPDIITV</sequence>
<evidence type="ECO:0008006" key="3">
    <source>
        <dbReference type="Google" id="ProtNLM"/>
    </source>
</evidence>
<dbReference type="PIRSF" id="PIRSF016498">
    <property type="entry name" value="UCP016498"/>
    <property type="match status" value="1"/>
</dbReference>
<name>A0A1J5TUV4_9ARCH</name>
<protein>
    <recommendedName>
        <fullName evidence="3">DUF2203 domain-containing protein</fullName>
    </recommendedName>
</protein>
<dbReference type="Pfam" id="PF09969">
    <property type="entry name" value="DUF2203"/>
    <property type="match status" value="1"/>
</dbReference>
<proteinExistence type="predicted"/>